<protein>
    <submittedName>
        <fullName evidence="2">Uncharacterized protein</fullName>
    </submittedName>
</protein>
<feature type="region of interest" description="Disordered" evidence="1">
    <location>
        <begin position="1"/>
        <end position="40"/>
    </location>
</feature>
<evidence type="ECO:0000313" key="3">
    <source>
        <dbReference type="Proteomes" id="UP001163046"/>
    </source>
</evidence>
<evidence type="ECO:0000256" key="1">
    <source>
        <dbReference type="SAM" id="MobiDB-lite"/>
    </source>
</evidence>
<feature type="compositionally biased region" description="Basic and acidic residues" evidence="1">
    <location>
        <begin position="1"/>
        <end position="12"/>
    </location>
</feature>
<sequence length="139" mass="15413">MSGVRARRESAKRDRRKFTLPARRTPLLPPLSTPATQATINTHSCPPKKSILPSVVSLNVCADLCNVTSSVVETGSLVWVSSELRVPFPSPSRNFARKPKQSFQMYISWGWNTAHRELSARARREVTSQVAHTSGVKTV</sequence>
<dbReference type="Proteomes" id="UP001163046">
    <property type="component" value="Unassembled WGS sequence"/>
</dbReference>
<comment type="caution">
    <text evidence="2">The sequence shown here is derived from an EMBL/GenBank/DDBJ whole genome shotgun (WGS) entry which is preliminary data.</text>
</comment>
<reference evidence="2" key="1">
    <citation type="submission" date="2023-01" db="EMBL/GenBank/DDBJ databases">
        <title>Genome assembly of the deep-sea coral Lophelia pertusa.</title>
        <authorList>
            <person name="Herrera S."/>
            <person name="Cordes E."/>
        </authorList>
    </citation>
    <scope>NUCLEOTIDE SEQUENCE</scope>
    <source>
        <strain evidence="2">USNM1676648</strain>
        <tissue evidence="2">Polyp</tissue>
    </source>
</reference>
<evidence type="ECO:0000313" key="2">
    <source>
        <dbReference type="EMBL" id="KAJ7387837.1"/>
    </source>
</evidence>
<organism evidence="2 3">
    <name type="scientific">Desmophyllum pertusum</name>
    <dbReference type="NCBI Taxonomy" id="174260"/>
    <lineage>
        <taxon>Eukaryota</taxon>
        <taxon>Metazoa</taxon>
        <taxon>Cnidaria</taxon>
        <taxon>Anthozoa</taxon>
        <taxon>Hexacorallia</taxon>
        <taxon>Scleractinia</taxon>
        <taxon>Caryophylliina</taxon>
        <taxon>Caryophylliidae</taxon>
        <taxon>Desmophyllum</taxon>
    </lineage>
</organism>
<dbReference type="AlphaFoldDB" id="A0A9X0D587"/>
<dbReference type="EMBL" id="MU825873">
    <property type="protein sequence ID" value="KAJ7387837.1"/>
    <property type="molecule type" value="Genomic_DNA"/>
</dbReference>
<gene>
    <name evidence="2" type="ORF">OS493_001184</name>
</gene>
<proteinExistence type="predicted"/>
<name>A0A9X0D587_9CNID</name>
<keyword evidence="3" id="KW-1185">Reference proteome</keyword>
<accession>A0A9X0D587</accession>